<dbReference type="PANTHER" id="PTHR21060:SF15">
    <property type="entry name" value="ACETATE KINASE-RELATED"/>
    <property type="match status" value="1"/>
</dbReference>
<evidence type="ECO:0000256" key="2">
    <source>
        <dbReference type="ARBA" id="ARBA00022741"/>
    </source>
</evidence>
<dbReference type="Gene3D" id="3.30.420.40">
    <property type="match status" value="1"/>
</dbReference>
<dbReference type="PANTHER" id="PTHR21060">
    <property type="entry name" value="ACETATE KINASE"/>
    <property type="match status" value="1"/>
</dbReference>
<keyword evidence="2" id="KW-0547">Nucleotide-binding</keyword>
<evidence type="ECO:0000256" key="1">
    <source>
        <dbReference type="ARBA" id="ARBA00022679"/>
    </source>
</evidence>
<dbReference type="InterPro" id="IPR000890">
    <property type="entry name" value="Aliphatic_acid_kin_short-chain"/>
</dbReference>
<protein>
    <recommendedName>
        <fullName evidence="6">ROK family protein</fullName>
    </recommendedName>
</protein>
<accession>X1DED1</accession>
<evidence type="ECO:0008006" key="6">
    <source>
        <dbReference type="Google" id="ProtNLM"/>
    </source>
</evidence>
<dbReference type="GO" id="GO:0006083">
    <property type="term" value="P:acetate metabolic process"/>
    <property type="evidence" value="ECO:0007669"/>
    <property type="project" value="TreeGrafter"/>
</dbReference>
<comment type="caution">
    <text evidence="5">The sequence shown here is derived from an EMBL/GenBank/DDBJ whole genome shotgun (WGS) entry which is preliminary data.</text>
</comment>
<evidence type="ECO:0000256" key="4">
    <source>
        <dbReference type="ARBA" id="ARBA00022840"/>
    </source>
</evidence>
<dbReference type="AlphaFoldDB" id="X1DED1"/>
<evidence type="ECO:0000256" key="3">
    <source>
        <dbReference type="ARBA" id="ARBA00022777"/>
    </source>
</evidence>
<keyword evidence="3" id="KW-0418">Kinase</keyword>
<sequence length="81" mass="9402">DLAVNLYIDGIRKYIGALSTVLGNVDCIVFGGEIGEKSIYVREKCLENMDYMGIRLDLARNKDMTEKYRDYKKISIYKRKN</sequence>
<evidence type="ECO:0000313" key="5">
    <source>
        <dbReference type="EMBL" id="GAH18552.1"/>
    </source>
</evidence>
<dbReference type="InterPro" id="IPR043129">
    <property type="entry name" value="ATPase_NBD"/>
</dbReference>
<dbReference type="Pfam" id="PF00871">
    <property type="entry name" value="Acetate_kinase"/>
    <property type="match status" value="1"/>
</dbReference>
<dbReference type="SUPFAM" id="SSF53067">
    <property type="entry name" value="Actin-like ATPase domain"/>
    <property type="match status" value="1"/>
</dbReference>
<name>X1DED1_9ZZZZ</name>
<feature type="non-terminal residue" evidence="5">
    <location>
        <position position="1"/>
    </location>
</feature>
<reference evidence="5" key="1">
    <citation type="journal article" date="2014" name="Front. Microbiol.">
        <title>High frequency of phylogenetically diverse reductive dehalogenase-homologous genes in deep subseafloor sedimentary metagenomes.</title>
        <authorList>
            <person name="Kawai M."/>
            <person name="Futagami T."/>
            <person name="Toyoda A."/>
            <person name="Takaki Y."/>
            <person name="Nishi S."/>
            <person name="Hori S."/>
            <person name="Arai W."/>
            <person name="Tsubouchi T."/>
            <person name="Morono Y."/>
            <person name="Uchiyama I."/>
            <person name="Ito T."/>
            <person name="Fujiyama A."/>
            <person name="Inagaki F."/>
            <person name="Takami H."/>
        </authorList>
    </citation>
    <scope>NUCLEOTIDE SEQUENCE</scope>
    <source>
        <strain evidence="5">Expedition CK06-06</strain>
    </source>
</reference>
<dbReference type="GO" id="GO:0005524">
    <property type="term" value="F:ATP binding"/>
    <property type="evidence" value="ECO:0007669"/>
    <property type="project" value="UniProtKB-KW"/>
</dbReference>
<dbReference type="PRINTS" id="PR00471">
    <property type="entry name" value="ACETATEKNASE"/>
</dbReference>
<dbReference type="EMBL" id="BARU01004083">
    <property type="protein sequence ID" value="GAH18552.1"/>
    <property type="molecule type" value="Genomic_DNA"/>
</dbReference>
<keyword evidence="1" id="KW-0808">Transferase</keyword>
<organism evidence="5">
    <name type="scientific">marine sediment metagenome</name>
    <dbReference type="NCBI Taxonomy" id="412755"/>
    <lineage>
        <taxon>unclassified sequences</taxon>
        <taxon>metagenomes</taxon>
        <taxon>ecological metagenomes</taxon>
    </lineage>
</organism>
<keyword evidence="4" id="KW-0067">ATP-binding</keyword>
<dbReference type="GO" id="GO:0008776">
    <property type="term" value="F:acetate kinase activity"/>
    <property type="evidence" value="ECO:0007669"/>
    <property type="project" value="TreeGrafter"/>
</dbReference>
<gene>
    <name evidence="5" type="ORF">S03H2_08411</name>
</gene>
<proteinExistence type="predicted"/>